<sequence>MRGPKLSRRGFFKAAATTAAAGAAVTILSGCTHGAEKGADTSSPVVVDEGSAPSVTDDYQYDDSVMASAHEWSLPLGNVLHAAEGTWIPVATAGSSATPMVVASALSLESGKLLEVVSAPKGQATTTVIYDVACSDSVYAWVELDTTTRSWTLYGSRFSAGALTGDTKTLWQATSDYDPAPIACSGERVLWQVQPSLSGTKTAESSYCYLWHAGSDDATAVVESPGRFATKPNVSGDCAILTPRVRASEGTYYGVTAYSLSDDLATKIDQLVMPAGVKPFRATRVGERFLVSVEASYSTGGLLGRMGTYMGTESAGFVKLNREPSEVGCGKGDKFVIKSRSSYFVVDLANKTYGSLDSADRCVDYGEFPARVGDCSTFVTFSTVKNADTGYPDSVTVRTFQL</sequence>
<keyword evidence="3" id="KW-1185">Reference proteome</keyword>
<dbReference type="EMBL" id="JBBNGS010000017">
    <property type="protein sequence ID" value="MEQ2638357.1"/>
    <property type="molecule type" value="Genomic_DNA"/>
</dbReference>
<dbReference type="PROSITE" id="PS51318">
    <property type="entry name" value="TAT"/>
    <property type="match status" value="1"/>
</dbReference>
<evidence type="ECO:0000313" key="3">
    <source>
        <dbReference type="Proteomes" id="UP001478817"/>
    </source>
</evidence>
<dbReference type="PROSITE" id="PS51257">
    <property type="entry name" value="PROKAR_LIPOPROTEIN"/>
    <property type="match status" value="1"/>
</dbReference>
<name>A0ABV1II77_9ACTN</name>
<evidence type="ECO:0000313" key="2">
    <source>
        <dbReference type="EMBL" id="MEQ2638357.1"/>
    </source>
</evidence>
<reference evidence="2 3" key="1">
    <citation type="submission" date="2024-04" db="EMBL/GenBank/DDBJ databases">
        <title>Human intestinal bacterial collection.</title>
        <authorList>
            <person name="Pauvert C."/>
            <person name="Hitch T.C.A."/>
            <person name="Clavel T."/>
        </authorList>
    </citation>
    <scope>NUCLEOTIDE SEQUENCE [LARGE SCALE GENOMIC DNA]</scope>
    <source>
        <strain evidence="2 3">CLA-AA-H197</strain>
    </source>
</reference>
<proteinExistence type="predicted"/>
<gene>
    <name evidence="2" type="ORF">AAAT05_08395</name>
</gene>
<dbReference type="InterPro" id="IPR006311">
    <property type="entry name" value="TAT_signal"/>
</dbReference>
<dbReference type="RefSeq" id="WP_349183041.1">
    <property type="nucleotide sequence ID" value="NZ_JBBNGS010000017.1"/>
</dbReference>
<organism evidence="2 3">
    <name type="scientific">Paratractidigestivibacter faecalis</name>
    <dbReference type="NCBI Taxonomy" id="2292441"/>
    <lineage>
        <taxon>Bacteria</taxon>
        <taxon>Bacillati</taxon>
        <taxon>Actinomycetota</taxon>
        <taxon>Coriobacteriia</taxon>
        <taxon>Coriobacteriales</taxon>
        <taxon>Atopobiaceae</taxon>
        <taxon>Paratractidigestivibacter</taxon>
    </lineage>
</organism>
<feature type="signal peptide" evidence="1">
    <location>
        <begin position="1"/>
        <end position="34"/>
    </location>
</feature>
<evidence type="ECO:0000256" key="1">
    <source>
        <dbReference type="SAM" id="SignalP"/>
    </source>
</evidence>
<protein>
    <submittedName>
        <fullName evidence="2">Tat pathway signal protein</fullName>
    </submittedName>
</protein>
<feature type="chain" id="PRO_5045846499" evidence="1">
    <location>
        <begin position="35"/>
        <end position="402"/>
    </location>
</feature>
<keyword evidence="1" id="KW-0732">Signal</keyword>
<comment type="caution">
    <text evidence="2">The sequence shown here is derived from an EMBL/GenBank/DDBJ whole genome shotgun (WGS) entry which is preliminary data.</text>
</comment>
<accession>A0ABV1II77</accession>
<dbReference type="Proteomes" id="UP001478817">
    <property type="component" value="Unassembled WGS sequence"/>
</dbReference>